<comment type="caution">
    <text evidence="2">The sequence shown here is derived from an EMBL/GenBank/DDBJ whole genome shotgun (WGS) entry which is preliminary data.</text>
</comment>
<dbReference type="EMBL" id="JAGEPA010000001">
    <property type="protein sequence ID" value="MBO1430804.1"/>
    <property type="molecule type" value="Genomic_DNA"/>
</dbReference>
<dbReference type="SUPFAM" id="SSF143422">
    <property type="entry name" value="Transposase IS200-like"/>
    <property type="match status" value="1"/>
</dbReference>
<sequence>MTDYRRNIVAGGCFFFTVNLADRRRRLLTENIDALRAAIRETQQRHPFSIDAIVVLPDHLHTVWTLPDGETDFSTRWRLIKTSFSRRLVGSEPISTSRASKGERGIWQRRCLEHTIRDENDFARHVDYVHINPVKHGLVTRVSDWPYSSFHRTASDGIYPEDWAADLASLNGEFGERR</sequence>
<protein>
    <submittedName>
        <fullName evidence="2">Transposase</fullName>
    </submittedName>
</protein>
<dbReference type="Pfam" id="PF01797">
    <property type="entry name" value="Y1_Tnp"/>
    <property type="match status" value="1"/>
</dbReference>
<dbReference type="InterPro" id="IPR036515">
    <property type="entry name" value="Transposase_17_sf"/>
</dbReference>
<dbReference type="InterPro" id="IPR002686">
    <property type="entry name" value="Transposase_17"/>
</dbReference>
<dbReference type="NCBIfam" id="NF047646">
    <property type="entry name" value="REP_Tyr_transpos"/>
    <property type="match status" value="1"/>
</dbReference>
<dbReference type="Gene3D" id="3.30.70.1290">
    <property type="entry name" value="Transposase IS200-like"/>
    <property type="match status" value="1"/>
</dbReference>
<feature type="domain" description="Transposase IS200-like" evidence="1">
    <location>
        <begin position="9"/>
        <end position="132"/>
    </location>
</feature>
<dbReference type="InterPro" id="IPR052715">
    <property type="entry name" value="RAYT_transposase"/>
</dbReference>
<accession>A0ABS3MH67</accession>
<evidence type="ECO:0000313" key="3">
    <source>
        <dbReference type="Proteomes" id="UP000692816"/>
    </source>
</evidence>
<dbReference type="PANTHER" id="PTHR36966">
    <property type="entry name" value="REP-ASSOCIATED TYROSINE TRANSPOSASE"/>
    <property type="match status" value="1"/>
</dbReference>
<name>A0ABS3MH67_9BRAD</name>
<dbReference type="RefSeq" id="WP_207833526.1">
    <property type="nucleotide sequence ID" value="NZ_CP088282.1"/>
</dbReference>
<dbReference type="Proteomes" id="UP000692816">
    <property type="component" value="Unassembled WGS sequence"/>
</dbReference>
<evidence type="ECO:0000259" key="1">
    <source>
        <dbReference type="SMART" id="SM01321"/>
    </source>
</evidence>
<dbReference type="PANTHER" id="PTHR36966:SF1">
    <property type="entry name" value="REP-ASSOCIATED TYROSINE TRANSPOSASE"/>
    <property type="match status" value="1"/>
</dbReference>
<keyword evidence="3" id="KW-1185">Reference proteome</keyword>
<proteinExistence type="predicted"/>
<evidence type="ECO:0000313" key="2">
    <source>
        <dbReference type="EMBL" id="MBO1430804.1"/>
    </source>
</evidence>
<dbReference type="SMART" id="SM01321">
    <property type="entry name" value="Y1_Tnp"/>
    <property type="match status" value="1"/>
</dbReference>
<gene>
    <name evidence="2" type="ORF">J4P68_15330</name>
</gene>
<reference evidence="2" key="1">
    <citation type="journal article" date="2021" name="Int. J. Syst. Evol. Microbiol.">
        <title>Bradyrhizobium septentrionale sp. nov. (sv. septentrionale) and Bradyrhizobium quebecense sp. nov. (sv. septentrionale) associated with legumes native to Canada possess rearranged symbiosis genes and numerous insertion sequences.</title>
        <authorList>
            <person name="Bromfield E.S.P."/>
            <person name="Cloutier S."/>
        </authorList>
    </citation>
    <scope>NUCLEOTIDE SEQUENCE</scope>
    <source>
        <strain evidence="2">12S5</strain>
    </source>
</reference>
<organism evidence="2 3">
    <name type="scientific">Bradyrhizobium quebecense</name>
    <dbReference type="NCBI Taxonomy" id="2748629"/>
    <lineage>
        <taxon>Bacteria</taxon>
        <taxon>Pseudomonadati</taxon>
        <taxon>Pseudomonadota</taxon>
        <taxon>Alphaproteobacteria</taxon>
        <taxon>Hyphomicrobiales</taxon>
        <taxon>Nitrobacteraceae</taxon>
        <taxon>Bradyrhizobium</taxon>
    </lineage>
</organism>